<comment type="caution">
    <text evidence="2">The sequence shown here is derived from an EMBL/GenBank/DDBJ whole genome shotgun (WGS) entry which is preliminary data.</text>
</comment>
<keyword evidence="1" id="KW-1133">Transmembrane helix</keyword>
<dbReference type="RefSeq" id="WP_377176986.1">
    <property type="nucleotide sequence ID" value="NZ_JBHTMY010000002.1"/>
</dbReference>
<feature type="transmembrane region" description="Helical" evidence="1">
    <location>
        <begin position="43"/>
        <end position="65"/>
    </location>
</feature>
<keyword evidence="1" id="KW-0812">Transmembrane</keyword>
<proteinExistence type="predicted"/>
<dbReference type="Proteomes" id="UP001597201">
    <property type="component" value="Unassembled WGS sequence"/>
</dbReference>
<dbReference type="Pfam" id="PF13795">
    <property type="entry name" value="HupE_UreJ_2"/>
    <property type="match status" value="1"/>
</dbReference>
<accession>A0ABW3Y0R7</accession>
<evidence type="ECO:0000313" key="3">
    <source>
        <dbReference type="Proteomes" id="UP001597201"/>
    </source>
</evidence>
<keyword evidence="1" id="KW-0472">Membrane</keyword>
<feature type="transmembrane region" description="Helical" evidence="1">
    <location>
        <begin position="102"/>
        <end position="122"/>
    </location>
</feature>
<keyword evidence="3" id="KW-1185">Reference proteome</keyword>
<evidence type="ECO:0000256" key="1">
    <source>
        <dbReference type="SAM" id="Phobius"/>
    </source>
</evidence>
<feature type="transmembrane region" description="Helical" evidence="1">
    <location>
        <begin position="134"/>
        <end position="160"/>
    </location>
</feature>
<feature type="transmembrane region" description="Helical" evidence="1">
    <location>
        <begin position="172"/>
        <end position="189"/>
    </location>
</feature>
<dbReference type="EMBL" id="JBHTMY010000002">
    <property type="protein sequence ID" value="MFD1315063.1"/>
    <property type="molecule type" value="Genomic_DNA"/>
</dbReference>
<feature type="transmembrane region" description="Helical" evidence="1">
    <location>
        <begin position="20"/>
        <end position="36"/>
    </location>
</feature>
<evidence type="ECO:0000313" key="2">
    <source>
        <dbReference type="EMBL" id="MFD1315063.1"/>
    </source>
</evidence>
<gene>
    <name evidence="2" type="ORF">ACFQ39_05500</name>
</gene>
<protein>
    <submittedName>
        <fullName evidence="2">HupE/UreJ family protein</fullName>
    </submittedName>
</protein>
<reference evidence="3" key="1">
    <citation type="journal article" date="2019" name="Int. J. Syst. Evol. Microbiol.">
        <title>The Global Catalogue of Microorganisms (GCM) 10K type strain sequencing project: providing services to taxonomists for standard genome sequencing and annotation.</title>
        <authorList>
            <consortium name="The Broad Institute Genomics Platform"/>
            <consortium name="The Broad Institute Genome Sequencing Center for Infectious Disease"/>
            <person name="Wu L."/>
            <person name="Ma J."/>
        </authorList>
    </citation>
    <scope>NUCLEOTIDE SEQUENCE [LARGE SCALE GENOMIC DNA]</scope>
    <source>
        <strain evidence="3">CCUG 61485</strain>
    </source>
</reference>
<organism evidence="2 3">
    <name type="scientific">Namhaeicola litoreus</name>
    <dbReference type="NCBI Taxonomy" id="1052145"/>
    <lineage>
        <taxon>Bacteria</taxon>
        <taxon>Pseudomonadati</taxon>
        <taxon>Bacteroidota</taxon>
        <taxon>Flavobacteriia</taxon>
        <taxon>Flavobacteriales</taxon>
        <taxon>Flavobacteriaceae</taxon>
        <taxon>Namhaeicola</taxon>
    </lineage>
</organism>
<name>A0ABW3Y0R7_9FLAO</name>
<feature type="transmembrane region" description="Helical" evidence="1">
    <location>
        <begin position="71"/>
        <end position="90"/>
    </location>
</feature>
<dbReference type="InterPro" id="IPR032809">
    <property type="entry name" value="Put_HupE_UreJ"/>
</dbReference>
<sequence>MNDFSFFVQRGLFHVLDKNAYDHILFLIALVVIYQFKDWKKILAMITAFTIGHTLTLALSVFQIFRLKSEWIEFLIPLTIFVTGMVNILFIKRNLKSKGLSINVFFAFFFGLVHGMGFSGYFEMIVGKAENKLLPLIEFALGIELAQMIIVFIVLLFGIIIQNIFKVSKRDWILVISSIVAGMTIPMLIERVFW</sequence>